<dbReference type="Gene3D" id="1.20.1050.10">
    <property type="match status" value="1"/>
</dbReference>
<dbReference type="FunFam" id="3.40.30.10:FF:000039">
    <property type="entry name" value="Glutathione S-transferase domain"/>
    <property type="match status" value="1"/>
</dbReference>
<evidence type="ECO:0000259" key="4">
    <source>
        <dbReference type="PROSITE" id="PS50404"/>
    </source>
</evidence>
<dbReference type="AlphaFoldDB" id="A0A172WUT1"/>
<evidence type="ECO:0000313" key="6">
    <source>
        <dbReference type="EMBL" id="ANF27274.1"/>
    </source>
</evidence>
<dbReference type="Gene3D" id="3.40.30.10">
    <property type="entry name" value="Glutaredoxin"/>
    <property type="match status" value="1"/>
</dbReference>
<evidence type="ECO:0000256" key="1">
    <source>
        <dbReference type="ARBA" id="ARBA00007409"/>
    </source>
</evidence>
<keyword evidence="2 6" id="KW-0808">Transferase</keyword>
<gene>
    <name evidence="6" type="ORF">PS273GM_20115</name>
</gene>
<dbReference type="InterPro" id="IPR010987">
    <property type="entry name" value="Glutathione-S-Trfase_C-like"/>
</dbReference>
<dbReference type="SUPFAM" id="SSF47616">
    <property type="entry name" value="GST C-terminal domain-like"/>
    <property type="match status" value="1"/>
</dbReference>
<evidence type="ECO:0000256" key="3">
    <source>
        <dbReference type="RuleBase" id="RU003494"/>
    </source>
</evidence>
<dbReference type="SFLD" id="SFLDG01150">
    <property type="entry name" value="Main.1:_Beta-like"/>
    <property type="match status" value="1"/>
</dbReference>
<dbReference type="Pfam" id="PF00043">
    <property type="entry name" value="GST_C"/>
    <property type="match status" value="1"/>
</dbReference>
<dbReference type="CDD" id="cd03180">
    <property type="entry name" value="GST_C_2"/>
    <property type="match status" value="1"/>
</dbReference>
<dbReference type="RefSeq" id="WP_064482349.1">
    <property type="nucleotide sequence ID" value="NZ_CP015641.1"/>
</dbReference>
<dbReference type="Proteomes" id="UP000077787">
    <property type="component" value="Chromosome"/>
</dbReference>
<dbReference type="InterPro" id="IPR036249">
    <property type="entry name" value="Thioredoxin-like_sf"/>
</dbReference>
<dbReference type="EMBL" id="CP015641">
    <property type="protein sequence ID" value="ANF27274.1"/>
    <property type="molecule type" value="Genomic_DNA"/>
</dbReference>
<accession>A0A172WUT1</accession>
<dbReference type="SUPFAM" id="SSF52833">
    <property type="entry name" value="Thioredoxin-like"/>
    <property type="match status" value="1"/>
</dbReference>
<dbReference type="OrthoDB" id="5958450at2"/>
<dbReference type="PROSITE" id="PS50405">
    <property type="entry name" value="GST_CTER"/>
    <property type="match status" value="1"/>
</dbReference>
<dbReference type="Pfam" id="PF02798">
    <property type="entry name" value="GST_N"/>
    <property type="match status" value="1"/>
</dbReference>
<dbReference type="InterPro" id="IPR036282">
    <property type="entry name" value="Glutathione-S-Trfase_C_sf"/>
</dbReference>
<comment type="similarity">
    <text evidence="1 3">Belongs to the GST superfamily.</text>
</comment>
<dbReference type="InterPro" id="IPR004046">
    <property type="entry name" value="GST_C"/>
</dbReference>
<name>A0A172WUT1_STUST</name>
<dbReference type="GO" id="GO:0016740">
    <property type="term" value="F:transferase activity"/>
    <property type="evidence" value="ECO:0007669"/>
    <property type="project" value="UniProtKB-KW"/>
</dbReference>
<evidence type="ECO:0000259" key="5">
    <source>
        <dbReference type="PROSITE" id="PS50405"/>
    </source>
</evidence>
<evidence type="ECO:0000313" key="7">
    <source>
        <dbReference type="Proteomes" id="UP000077787"/>
    </source>
</evidence>
<dbReference type="SFLD" id="SFLDS00019">
    <property type="entry name" value="Glutathione_Transferase_(cytos"/>
    <property type="match status" value="1"/>
</dbReference>
<protein>
    <submittedName>
        <fullName evidence="6">Glutathione S-transferase</fullName>
    </submittedName>
</protein>
<feature type="domain" description="GST N-terminal" evidence="4">
    <location>
        <begin position="1"/>
        <end position="81"/>
    </location>
</feature>
<dbReference type="InterPro" id="IPR040079">
    <property type="entry name" value="Glutathione_S-Trfase"/>
</dbReference>
<dbReference type="InterPro" id="IPR004045">
    <property type="entry name" value="Glutathione_S-Trfase_N"/>
</dbReference>
<reference evidence="6 7" key="1">
    <citation type="submission" date="2016-05" db="EMBL/GenBank/DDBJ databases">
        <title>Genome sequence of Pseudomonas stutzeri 273 and identification of the exopolysaccharide biosynthesis locus.</title>
        <authorList>
            <person name="Wu S."/>
            <person name="Sun C."/>
        </authorList>
    </citation>
    <scope>NUCLEOTIDE SEQUENCE [LARGE SCALE GENOMIC DNA]</scope>
    <source>
        <strain evidence="6 7">273</strain>
    </source>
</reference>
<evidence type="ECO:0000256" key="2">
    <source>
        <dbReference type="ARBA" id="ARBA00022679"/>
    </source>
</evidence>
<dbReference type="CDD" id="cd03047">
    <property type="entry name" value="GST_N_2"/>
    <property type="match status" value="1"/>
</dbReference>
<feature type="domain" description="GST C-terminal" evidence="5">
    <location>
        <begin position="86"/>
        <end position="206"/>
    </location>
</feature>
<dbReference type="PANTHER" id="PTHR44051">
    <property type="entry name" value="GLUTATHIONE S-TRANSFERASE-RELATED"/>
    <property type="match status" value="1"/>
</dbReference>
<organism evidence="6 7">
    <name type="scientific">Stutzerimonas stutzeri</name>
    <name type="common">Pseudomonas stutzeri</name>
    <dbReference type="NCBI Taxonomy" id="316"/>
    <lineage>
        <taxon>Bacteria</taxon>
        <taxon>Pseudomonadati</taxon>
        <taxon>Pseudomonadota</taxon>
        <taxon>Gammaproteobacteria</taxon>
        <taxon>Pseudomonadales</taxon>
        <taxon>Pseudomonadaceae</taxon>
        <taxon>Stutzerimonas</taxon>
    </lineage>
</organism>
<proteinExistence type="inferred from homology"/>
<dbReference type="SFLD" id="SFLDG00358">
    <property type="entry name" value="Main_(cytGST)"/>
    <property type="match status" value="1"/>
</dbReference>
<sequence length="206" mass="22898">MLKLWGRANSTNVKKALWCLEELDVPYARIDAGGAFGVVSDADYVAKNPNQLVPCLEDGALVLWESNAIVRYLAARYGEATLWSADPAERAEADKWMDWVTSSLAAPFRTAFWNMVRTAPDQRDMPAVQVAIGECGRLLAIADQALSKQPYLGGVSFGMGDIPLGCFAYAWFEMPIERPDLPHLRSWYERLLERPAYQAAVVTPLT</sequence>
<dbReference type="PANTHER" id="PTHR44051:SF19">
    <property type="entry name" value="DISULFIDE-BOND OXIDOREDUCTASE YFCG"/>
    <property type="match status" value="1"/>
</dbReference>
<dbReference type="PROSITE" id="PS50404">
    <property type="entry name" value="GST_NTER"/>
    <property type="match status" value="1"/>
</dbReference>